<reference evidence="3 4" key="1">
    <citation type="journal article" date="1998" name="Science">
        <title>Genome sequence of the nematode C. elegans: a platform for investigating biology.</title>
        <authorList>
            <consortium name="The C. elegans sequencing consortium"/>
            <person name="Sulson J.E."/>
            <person name="Waterston R."/>
        </authorList>
    </citation>
    <scope>NUCLEOTIDE SEQUENCE [LARGE SCALE GENOMIC DNA]</scope>
    <source>
        <strain evidence="3 4">Bristol N2</strain>
    </source>
</reference>
<feature type="chain" id="PRO_5004330805" evidence="2">
    <location>
        <begin position="19"/>
        <end position="68"/>
    </location>
</feature>
<dbReference type="EMBL" id="BX284602">
    <property type="protein sequence ID" value="CCD73577.1"/>
    <property type="molecule type" value="Genomic_DNA"/>
</dbReference>
<evidence type="ECO:0000256" key="1">
    <source>
        <dbReference type="SAM" id="MobiDB-lite"/>
    </source>
</evidence>
<evidence type="ECO:0000313" key="3">
    <source>
        <dbReference type="EMBL" id="CCD73577.1"/>
    </source>
</evidence>
<protein>
    <submittedName>
        <fullName evidence="3">Secreted protein</fullName>
    </submittedName>
</protein>
<organism evidence="3 4">
    <name type="scientific">Caenorhabditis elegans</name>
    <dbReference type="NCBI Taxonomy" id="6239"/>
    <lineage>
        <taxon>Eukaryota</taxon>
        <taxon>Metazoa</taxon>
        <taxon>Ecdysozoa</taxon>
        <taxon>Nematoda</taxon>
        <taxon>Chromadorea</taxon>
        <taxon>Rhabditida</taxon>
        <taxon>Rhabditina</taxon>
        <taxon>Rhabditomorpha</taxon>
        <taxon>Rhabditoidea</taxon>
        <taxon>Rhabditidae</taxon>
        <taxon>Peloderinae</taxon>
        <taxon>Caenorhabditis</taxon>
    </lineage>
</organism>
<evidence type="ECO:0000313" key="4">
    <source>
        <dbReference type="Proteomes" id="UP000001940"/>
    </source>
</evidence>
<proteinExistence type="predicted"/>
<keyword evidence="2" id="KW-0732">Signal</keyword>
<dbReference type="KEGG" id="cel:CELE_T02H6.6"/>
<evidence type="ECO:0000313" key="5">
    <source>
        <dbReference type="WormBase" id="T02H6.6"/>
    </source>
</evidence>
<dbReference type="RefSeq" id="NP_493791.2">
    <property type="nucleotide sequence ID" value="NM_061390.2"/>
</dbReference>
<dbReference type="HOGENOM" id="CLU_2796267_0_0_1"/>
<dbReference type="Bgee" id="WBGene00020176">
    <property type="expression patterns" value="Expressed in embryo and 1 other cell type or tissue"/>
</dbReference>
<accession>Q9N5E8</accession>
<dbReference type="AlphaFoldDB" id="Q9N5E8"/>
<dbReference type="PaxDb" id="6239-T02H6.6"/>
<evidence type="ECO:0000256" key="2">
    <source>
        <dbReference type="SAM" id="SignalP"/>
    </source>
</evidence>
<dbReference type="InParanoid" id="Q9N5E8"/>
<dbReference type="GeneID" id="188005"/>
<dbReference type="WormBase" id="T02H6.6">
    <property type="protein sequence ID" value="CE36888"/>
    <property type="gene ID" value="WBGene00020176"/>
</dbReference>
<dbReference type="AGR" id="WB:WBGene00020176"/>
<sequence length="68" mass="7397">MAPSFLGMILYVSPLVSPQLTFSSQFAVLRAGYLKKSLQKITIITQPTANTRTTTPPSSTIITNKDIP</sequence>
<dbReference type="Proteomes" id="UP000001940">
    <property type="component" value="Chromosome II"/>
</dbReference>
<gene>
    <name evidence="3" type="ORF">CELE_T02H6.6</name>
    <name evidence="3 5" type="ORF">T02H6.6</name>
</gene>
<keyword evidence="4" id="KW-1185">Reference proteome</keyword>
<feature type="signal peptide" evidence="2">
    <location>
        <begin position="1"/>
        <end position="18"/>
    </location>
</feature>
<feature type="region of interest" description="Disordered" evidence="1">
    <location>
        <begin position="49"/>
        <end position="68"/>
    </location>
</feature>
<name>Q9N5E8_CAEEL</name>
<dbReference type="UCSC" id="T02H6.6">
    <property type="organism name" value="c. elegans"/>
</dbReference>
<dbReference type="CTD" id="188005"/>